<accession>A0ABX0B3J0</accession>
<dbReference type="Pfam" id="PF11985">
    <property type="entry name" value="Phage_Mu_Gp27"/>
    <property type="match status" value="1"/>
</dbReference>
<evidence type="ECO:0000313" key="3">
    <source>
        <dbReference type="Proteomes" id="UP000470051"/>
    </source>
</evidence>
<sequence length="187" mass="21253">MARRSTIDKLPEDVRRWLERALTESGFSGYQELETLLRDQGYVISKSAIHRYGQKIEKRYGAIRAATEAARMLTEGAVDDQDARSEAVIALIQTEIFEHIVKLQEADEKEVDPAERVTLLSKVAKNVATLSRASINLKKYQSDLRQKIADKMEALEKEANTNNTNNGGRMSIETLRRVREEIYGIVK</sequence>
<keyword evidence="3" id="KW-1185">Reference proteome</keyword>
<protein>
    <submittedName>
        <fullName evidence="2">DUF3486 family protein</fullName>
    </submittedName>
</protein>
<dbReference type="Proteomes" id="UP000470051">
    <property type="component" value="Unassembled WGS sequence"/>
</dbReference>
<gene>
    <name evidence="2" type="ORF">GPY42_21670</name>
</gene>
<dbReference type="EMBL" id="WSFE01000046">
    <property type="protein sequence ID" value="NDL27647.1"/>
    <property type="molecule type" value="Genomic_DNA"/>
</dbReference>
<comment type="caution">
    <text evidence="2">The sequence shown here is derived from an EMBL/GenBank/DDBJ whole genome shotgun (WGS) entry which is preliminary data.</text>
</comment>
<dbReference type="RefSeq" id="WP_113044106.1">
    <property type="nucleotide sequence ID" value="NZ_CAWPKC010000046.1"/>
</dbReference>
<reference evidence="2 3" key="1">
    <citation type="submission" date="2019-12" db="EMBL/GenBank/DDBJ databases">
        <title>Engineering Photorhabdus to improve their lethality against agricultural pests.</title>
        <authorList>
            <person name="Machado R.A.R."/>
        </authorList>
    </citation>
    <scope>NUCLEOTIDE SEQUENCE [LARGE SCALE GENOMIC DNA]</scope>
    <source>
        <strain evidence="2 3">M-HU2</strain>
    </source>
</reference>
<evidence type="ECO:0000256" key="1">
    <source>
        <dbReference type="SAM" id="Coils"/>
    </source>
</evidence>
<proteinExistence type="predicted"/>
<feature type="coiled-coil region" evidence="1">
    <location>
        <begin position="137"/>
        <end position="165"/>
    </location>
</feature>
<name>A0ABX0B3J0_9GAMM</name>
<dbReference type="InterPro" id="IPR021874">
    <property type="entry name" value="Phage_Mu_Gp27"/>
</dbReference>
<evidence type="ECO:0000313" key="2">
    <source>
        <dbReference type="EMBL" id="NDL27647.1"/>
    </source>
</evidence>
<keyword evidence="1" id="KW-0175">Coiled coil</keyword>
<organism evidence="2 3">
    <name type="scientific">Photorhabdus kayaii</name>
    <dbReference type="NCBI Taxonomy" id="230088"/>
    <lineage>
        <taxon>Bacteria</taxon>
        <taxon>Pseudomonadati</taxon>
        <taxon>Pseudomonadota</taxon>
        <taxon>Gammaproteobacteria</taxon>
        <taxon>Enterobacterales</taxon>
        <taxon>Morganellaceae</taxon>
        <taxon>Photorhabdus</taxon>
    </lineage>
</organism>